<feature type="domain" description="SCP" evidence="2">
    <location>
        <begin position="40"/>
        <end position="185"/>
    </location>
</feature>
<organism evidence="5">
    <name type="scientific">Nippostrongylus brasiliensis</name>
    <name type="common">Rat hookworm</name>
    <dbReference type="NCBI Taxonomy" id="27835"/>
    <lineage>
        <taxon>Eukaryota</taxon>
        <taxon>Metazoa</taxon>
        <taxon>Ecdysozoa</taxon>
        <taxon>Nematoda</taxon>
        <taxon>Chromadorea</taxon>
        <taxon>Rhabditida</taxon>
        <taxon>Rhabditina</taxon>
        <taxon>Rhabditomorpha</taxon>
        <taxon>Strongyloidea</taxon>
        <taxon>Heligmosomidae</taxon>
        <taxon>Nippostrongylus</taxon>
    </lineage>
</organism>
<sequence length="233" mass="25999">MLLLSVIFFLATTKSIAIALSKLKFNSVRTCPYQSLASDAWRGLLLGFHNDNRRVIATEDYGGIPKAKQMNEMAWNCDTEYNLSKMQLELNSNDTVVYRNFGVNIGLGEADLCDFDYMYYVVVNWVRSQNQFPTDLLYNGDPSILQAANADKWNSTEMACAYRSFDNGNSFRLICAYNVKADVIGQPIYEAGNGTCSEGDKCGNDGTCVKDLCRVPTTYPGLSRIDGIEPFLC</sequence>
<keyword evidence="4" id="KW-1185">Reference proteome</keyword>
<evidence type="ECO:0000259" key="2">
    <source>
        <dbReference type="SMART" id="SM00198"/>
    </source>
</evidence>
<dbReference type="EMBL" id="UYSL01020857">
    <property type="protein sequence ID" value="VDL76368.1"/>
    <property type="molecule type" value="Genomic_DNA"/>
</dbReference>
<dbReference type="SUPFAM" id="SSF55797">
    <property type="entry name" value="PR-1-like"/>
    <property type="match status" value="1"/>
</dbReference>
<accession>A0A0N4Y925</accession>
<keyword evidence="1" id="KW-0732">Signal</keyword>
<proteinExistence type="predicted"/>
<gene>
    <name evidence="3" type="ORF">NBR_LOCUS12779</name>
</gene>
<dbReference type="InterPro" id="IPR014044">
    <property type="entry name" value="CAP_dom"/>
</dbReference>
<dbReference type="SMART" id="SM00198">
    <property type="entry name" value="SCP"/>
    <property type="match status" value="1"/>
</dbReference>
<reference evidence="5" key="1">
    <citation type="submission" date="2017-02" db="UniProtKB">
        <authorList>
            <consortium name="WormBaseParasite"/>
        </authorList>
    </citation>
    <scope>IDENTIFICATION</scope>
</reference>
<dbReference type="CDD" id="cd05380">
    <property type="entry name" value="CAP_euk"/>
    <property type="match status" value="1"/>
</dbReference>
<protein>
    <submittedName>
        <fullName evidence="5">SCP domain-containing protein</fullName>
    </submittedName>
</protein>
<reference evidence="3 4" key="2">
    <citation type="submission" date="2018-11" db="EMBL/GenBank/DDBJ databases">
        <authorList>
            <consortium name="Pathogen Informatics"/>
        </authorList>
    </citation>
    <scope>NUCLEOTIDE SEQUENCE [LARGE SCALE GENOMIC DNA]</scope>
</reference>
<name>A0A0N4Y925_NIPBR</name>
<evidence type="ECO:0000313" key="3">
    <source>
        <dbReference type="EMBL" id="VDL76368.1"/>
    </source>
</evidence>
<evidence type="ECO:0000313" key="4">
    <source>
        <dbReference type="Proteomes" id="UP000271162"/>
    </source>
</evidence>
<dbReference type="Proteomes" id="UP000271162">
    <property type="component" value="Unassembled WGS sequence"/>
</dbReference>
<feature type="chain" id="PRO_5043125401" evidence="1">
    <location>
        <begin position="18"/>
        <end position="233"/>
    </location>
</feature>
<feature type="signal peptide" evidence="1">
    <location>
        <begin position="1"/>
        <end position="17"/>
    </location>
</feature>
<dbReference type="WBParaSite" id="NBR_0001277801-mRNA-1">
    <property type="protein sequence ID" value="NBR_0001277801-mRNA-1"/>
    <property type="gene ID" value="NBR_0001277801"/>
</dbReference>
<dbReference type="Gene3D" id="3.40.33.10">
    <property type="entry name" value="CAP"/>
    <property type="match status" value="1"/>
</dbReference>
<evidence type="ECO:0000256" key="1">
    <source>
        <dbReference type="SAM" id="SignalP"/>
    </source>
</evidence>
<evidence type="ECO:0000313" key="5">
    <source>
        <dbReference type="WBParaSite" id="NBR_0001277801-mRNA-1"/>
    </source>
</evidence>
<dbReference type="AlphaFoldDB" id="A0A0N4Y925"/>
<dbReference type="InterPro" id="IPR035940">
    <property type="entry name" value="CAP_sf"/>
</dbReference>